<feature type="transmembrane region" description="Helical" evidence="2">
    <location>
        <begin position="27"/>
        <end position="47"/>
    </location>
</feature>
<feature type="compositionally biased region" description="Polar residues" evidence="1">
    <location>
        <begin position="174"/>
        <end position="196"/>
    </location>
</feature>
<keyword evidence="2" id="KW-1133">Transmembrane helix</keyword>
<sequence length="499" mass="55244">MQSVAEVVLFLRFFKRAQLSQYVEGTYVMMSSCTSFFIFLSILLAFARHFINSESFVPPPAYIFSGSSDFDLNQRNQISDFNYDMDQISNFTSDNLPFFPLLRKQKKSSQPYRNQEELTDDIYKTPEIINMNKLAINEALIRSFRDDNFGENYRRINETYFLQGFDADEKSPYKSYTQSPSTAQLSSTTTPVNRISPQPVAPSSTLLSTLSLSVTAIISDDFAVTASSPSDNTKISNLSSDNSNIIDEIRTNSILSNDNDGENEKLALSEAHFTTLKNESQLAITPSTLKPWEMHRTNSGQSIIKVTTALTSTKIIENNELHHISGTGTGNTIDDDGDDDNSHSNDLNSNGGDQSEFSTSKENSLLPLSINQSAITVSNISTNDMPIPADNLAITTATIRTITDSKFLTTTLFPNRDQKIQQQSSIAKIDLTSDVINFGLVETIPAKSLTINETNENLEDLTLNTKKTNSLSGNLPLSAETEPSSSLAFHHWKTSGSLP</sequence>
<dbReference type="WBParaSite" id="EEL_0000184601-mRNA-1">
    <property type="protein sequence ID" value="EEL_0000184601-mRNA-1"/>
    <property type="gene ID" value="EEL_0000184601"/>
</dbReference>
<evidence type="ECO:0000256" key="1">
    <source>
        <dbReference type="SAM" id="MobiDB-lite"/>
    </source>
</evidence>
<keyword evidence="3" id="KW-1185">Reference proteome</keyword>
<feature type="compositionally biased region" description="Low complexity" evidence="1">
    <location>
        <begin position="344"/>
        <end position="353"/>
    </location>
</feature>
<proteinExistence type="predicted"/>
<keyword evidence="2" id="KW-0472">Membrane</keyword>
<feature type="region of interest" description="Disordered" evidence="1">
    <location>
        <begin position="321"/>
        <end position="363"/>
    </location>
</feature>
<feature type="region of interest" description="Disordered" evidence="1">
    <location>
        <begin position="172"/>
        <end position="202"/>
    </location>
</feature>
<evidence type="ECO:0000313" key="4">
    <source>
        <dbReference type="WBParaSite" id="EEL_0000184601-mRNA-1"/>
    </source>
</evidence>
<evidence type="ECO:0000256" key="2">
    <source>
        <dbReference type="SAM" id="Phobius"/>
    </source>
</evidence>
<accession>A0A0R3RK37</accession>
<protein>
    <submittedName>
        <fullName evidence="4">BZIP domain-containing protein</fullName>
    </submittedName>
</protein>
<name>A0A0R3RK37_9BILA</name>
<dbReference type="AlphaFoldDB" id="A0A0R3RK37"/>
<evidence type="ECO:0000313" key="3">
    <source>
        <dbReference type="Proteomes" id="UP000050640"/>
    </source>
</evidence>
<keyword evidence="2" id="KW-0812">Transmembrane</keyword>
<dbReference type="Proteomes" id="UP000050640">
    <property type="component" value="Unplaced"/>
</dbReference>
<reference evidence="4" key="1">
    <citation type="submission" date="2017-02" db="UniProtKB">
        <authorList>
            <consortium name="WormBaseParasite"/>
        </authorList>
    </citation>
    <scope>IDENTIFICATION</scope>
</reference>
<organism evidence="3 4">
    <name type="scientific">Elaeophora elaphi</name>
    <dbReference type="NCBI Taxonomy" id="1147741"/>
    <lineage>
        <taxon>Eukaryota</taxon>
        <taxon>Metazoa</taxon>
        <taxon>Ecdysozoa</taxon>
        <taxon>Nematoda</taxon>
        <taxon>Chromadorea</taxon>
        <taxon>Rhabditida</taxon>
        <taxon>Spirurina</taxon>
        <taxon>Spiruromorpha</taxon>
        <taxon>Filarioidea</taxon>
        <taxon>Onchocercidae</taxon>
        <taxon>Elaeophora</taxon>
    </lineage>
</organism>